<dbReference type="InterPro" id="IPR006638">
    <property type="entry name" value="Elp3/MiaA/NifB-like_rSAM"/>
</dbReference>
<dbReference type="InterPro" id="IPR058240">
    <property type="entry name" value="rSAM_sf"/>
</dbReference>
<dbReference type="PROSITE" id="PS51918">
    <property type="entry name" value="RADICAL_SAM"/>
    <property type="match status" value="1"/>
</dbReference>
<keyword evidence="5" id="KW-0411">Iron-sulfur</keyword>
<dbReference type="GO" id="GO:0003824">
    <property type="term" value="F:catalytic activity"/>
    <property type="evidence" value="ECO:0007669"/>
    <property type="project" value="InterPro"/>
</dbReference>
<keyword evidence="2" id="KW-0949">S-adenosyl-L-methionine</keyword>
<dbReference type="PANTHER" id="PTHR43409">
    <property type="entry name" value="ANAEROBIC MAGNESIUM-PROTOPORPHYRIN IX MONOMETHYL ESTER CYCLASE-RELATED"/>
    <property type="match status" value="1"/>
</dbReference>
<dbReference type="EMBL" id="BARS01015333">
    <property type="protein sequence ID" value="GAF89286.1"/>
    <property type="molecule type" value="Genomic_DNA"/>
</dbReference>
<evidence type="ECO:0000256" key="3">
    <source>
        <dbReference type="ARBA" id="ARBA00022723"/>
    </source>
</evidence>
<comment type="cofactor">
    <cofactor evidence="1">
        <name>[4Fe-4S] cluster</name>
        <dbReference type="ChEBI" id="CHEBI:49883"/>
    </cofactor>
</comment>
<protein>
    <recommendedName>
        <fullName evidence="6">Radical SAM core domain-containing protein</fullName>
    </recommendedName>
</protein>
<gene>
    <name evidence="7" type="ORF">S01H1_25391</name>
</gene>
<keyword evidence="3" id="KW-0479">Metal-binding</keyword>
<evidence type="ECO:0000256" key="2">
    <source>
        <dbReference type="ARBA" id="ARBA00022691"/>
    </source>
</evidence>
<dbReference type="CDD" id="cd01335">
    <property type="entry name" value="Radical_SAM"/>
    <property type="match status" value="1"/>
</dbReference>
<dbReference type="InterPro" id="IPR007197">
    <property type="entry name" value="rSAM"/>
</dbReference>
<accession>X0TPX0</accession>
<keyword evidence="4" id="KW-0408">Iron</keyword>
<organism evidence="7">
    <name type="scientific">marine sediment metagenome</name>
    <dbReference type="NCBI Taxonomy" id="412755"/>
    <lineage>
        <taxon>unclassified sequences</taxon>
        <taxon>metagenomes</taxon>
        <taxon>ecological metagenomes</taxon>
    </lineage>
</organism>
<dbReference type="GO" id="GO:0051536">
    <property type="term" value="F:iron-sulfur cluster binding"/>
    <property type="evidence" value="ECO:0007669"/>
    <property type="project" value="UniProtKB-KW"/>
</dbReference>
<evidence type="ECO:0000259" key="6">
    <source>
        <dbReference type="PROSITE" id="PS51918"/>
    </source>
</evidence>
<dbReference type="SUPFAM" id="SSF102114">
    <property type="entry name" value="Radical SAM enzymes"/>
    <property type="match status" value="1"/>
</dbReference>
<reference evidence="7" key="1">
    <citation type="journal article" date="2014" name="Front. Microbiol.">
        <title>High frequency of phylogenetically diverse reductive dehalogenase-homologous genes in deep subseafloor sedimentary metagenomes.</title>
        <authorList>
            <person name="Kawai M."/>
            <person name="Futagami T."/>
            <person name="Toyoda A."/>
            <person name="Takaki Y."/>
            <person name="Nishi S."/>
            <person name="Hori S."/>
            <person name="Arai W."/>
            <person name="Tsubouchi T."/>
            <person name="Morono Y."/>
            <person name="Uchiyama I."/>
            <person name="Ito T."/>
            <person name="Fujiyama A."/>
            <person name="Inagaki F."/>
            <person name="Takami H."/>
        </authorList>
    </citation>
    <scope>NUCLEOTIDE SEQUENCE</scope>
    <source>
        <strain evidence="7">Expedition CK06-06</strain>
    </source>
</reference>
<dbReference type="InterPro" id="IPR051198">
    <property type="entry name" value="BchE-like"/>
</dbReference>
<dbReference type="Gene3D" id="3.20.20.70">
    <property type="entry name" value="Aldolase class I"/>
    <property type="match status" value="1"/>
</dbReference>
<evidence type="ECO:0000313" key="7">
    <source>
        <dbReference type="EMBL" id="GAF89286.1"/>
    </source>
</evidence>
<dbReference type="Pfam" id="PF04055">
    <property type="entry name" value="Radical_SAM"/>
    <property type="match status" value="1"/>
</dbReference>
<feature type="non-terminal residue" evidence="7">
    <location>
        <position position="1"/>
    </location>
</feature>
<dbReference type="PANTHER" id="PTHR43409:SF4">
    <property type="entry name" value="RADICAL SAM SUPERFAMILY PROTEIN"/>
    <property type="match status" value="1"/>
</dbReference>
<name>X0TPX0_9ZZZZ</name>
<feature type="domain" description="Radical SAM core" evidence="6">
    <location>
        <begin position="1"/>
        <end position="175"/>
    </location>
</feature>
<comment type="caution">
    <text evidence="7">The sequence shown here is derived from an EMBL/GenBank/DDBJ whole genome shotgun (WGS) entry which is preliminary data.</text>
</comment>
<proteinExistence type="predicted"/>
<sequence length="223" mass="25052">GNPTSAPTDYLVKIIEYVRLRMKNVPRVSCYAKALDILRKTDEELKQLAEAGLDIVYMGLESGSSEILRIMKKGTSGKSMIKAGKKVLKAGIELSLYVMLGLGGKKLSEDHVKETARVLTEINPTIFRFRTLNVMPNTPLWGDWKRGDFELLSPLECLIEERDIIKALGENVSSQVFNDHVSNYCGIESSNIKIDRAAFINTLNSYVNDPKIKNLSRKNLTRM</sequence>
<dbReference type="GO" id="GO:0046872">
    <property type="term" value="F:metal ion binding"/>
    <property type="evidence" value="ECO:0007669"/>
    <property type="project" value="UniProtKB-KW"/>
</dbReference>
<evidence type="ECO:0000256" key="5">
    <source>
        <dbReference type="ARBA" id="ARBA00023014"/>
    </source>
</evidence>
<evidence type="ECO:0000256" key="4">
    <source>
        <dbReference type="ARBA" id="ARBA00023004"/>
    </source>
</evidence>
<dbReference type="SMART" id="SM00729">
    <property type="entry name" value="Elp3"/>
    <property type="match status" value="1"/>
</dbReference>
<dbReference type="InterPro" id="IPR013785">
    <property type="entry name" value="Aldolase_TIM"/>
</dbReference>
<dbReference type="AlphaFoldDB" id="X0TPX0"/>
<evidence type="ECO:0000256" key="1">
    <source>
        <dbReference type="ARBA" id="ARBA00001966"/>
    </source>
</evidence>